<name>A0A6L6XGF2_9FIRM</name>
<dbReference type="Proteomes" id="UP000479531">
    <property type="component" value="Unassembled WGS sequence"/>
</dbReference>
<organism evidence="3 4">
    <name type="scientific">Roseburia intestinalis</name>
    <dbReference type="NCBI Taxonomy" id="166486"/>
    <lineage>
        <taxon>Bacteria</taxon>
        <taxon>Bacillati</taxon>
        <taxon>Bacillota</taxon>
        <taxon>Clostridia</taxon>
        <taxon>Lachnospirales</taxon>
        <taxon>Lachnospiraceae</taxon>
        <taxon>Roseburia</taxon>
    </lineage>
</organism>
<sequence>MSYKLVIAEKPSVAQSIAKVIGADKREDGYLEGNGYIVGFARTGVVTETVERKEIGTSATRAATIEKLVRIGFVERKGNKKTKYLLPTHKGVALITVMPEQIQSPSMTAEWEQKLLDVEKGAFHDTEFMNKIEGMITELVRTYKIIEDAEVLMHPVLEEIGVCPCCV</sequence>
<dbReference type="InterPro" id="IPR013824">
    <property type="entry name" value="Topo_IA_cen_sub1"/>
</dbReference>
<comment type="caution">
    <text evidence="3">The sequence shown here is derived from an EMBL/GenBank/DDBJ whole genome shotgun (WGS) entry which is preliminary data.</text>
</comment>
<evidence type="ECO:0000256" key="1">
    <source>
        <dbReference type="ARBA" id="ARBA00023235"/>
    </source>
</evidence>
<dbReference type="GO" id="GO:0006281">
    <property type="term" value="P:DNA repair"/>
    <property type="evidence" value="ECO:0007669"/>
    <property type="project" value="TreeGrafter"/>
</dbReference>
<feature type="domain" description="Topo IA-type catalytic" evidence="2">
    <location>
        <begin position="1"/>
        <end position="140"/>
    </location>
</feature>
<dbReference type="PANTHER" id="PTHR11390:SF21">
    <property type="entry name" value="DNA TOPOISOMERASE 3-ALPHA"/>
    <property type="match status" value="1"/>
</dbReference>
<dbReference type="AlphaFoldDB" id="A0A6L6XGF2"/>
<dbReference type="GO" id="GO:0006310">
    <property type="term" value="P:DNA recombination"/>
    <property type="evidence" value="ECO:0007669"/>
    <property type="project" value="TreeGrafter"/>
</dbReference>
<gene>
    <name evidence="3" type="ORF">GCK47_11095</name>
</gene>
<dbReference type="InterPro" id="IPR013497">
    <property type="entry name" value="Topo_IA_cen"/>
</dbReference>
<evidence type="ECO:0000313" key="3">
    <source>
        <dbReference type="EMBL" id="MVQ46234.1"/>
    </source>
</evidence>
<dbReference type="PROSITE" id="PS52039">
    <property type="entry name" value="TOPO_IA_2"/>
    <property type="match status" value="1"/>
</dbReference>
<dbReference type="GO" id="GO:0003917">
    <property type="term" value="F:DNA topoisomerase type I (single strand cut, ATP-independent) activity"/>
    <property type="evidence" value="ECO:0007669"/>
    <property type="project" value="InterPro"/>
</dbReference>
<reference evidence="3 4" key="1">
    <citation type="submission" date="2019-10" db="EMBL/GenBank/DDBJ databases">
        <title>Roseburia spp. ameliorate alcoholic fatty liver via restoration of gut barrier function.</title>
        <authorList>
            <person name="Seo B."/>
            <person name="Ko G."/>
        </authorList>
    </citation>
    <scope>NUCLEOTIDE SEQUENCE [LARGE SCALE GENOMIC DNA]</scope>
    <source>
        <strain evidence="3 4">SNUG30017</strain>
    </source>
</reference>
<dbReference type="Pfam" id="PF01131">
    <property type="entry name" value="Topoisom_bac"/>
    <property type="match status" value="1"/>
</dbReference>
<dbReference type="PANTHER" id="PTHR11390">
    <property type="entry name" value="PROKARYOTIC DNA TOPOISOMERASE"/>
    <property type="match status" value="1"/>
</dbReference>
<dbReference type="Gene3D" id="1.10.460.10">
    <property type="entry name" value="Topoisomerase I, domain 2"/>
    <property type="match status" value="1"/>
</dbReference>
<dbReference type="GO" id="GO:0003677">
    <property type="term" value="F:DNA binding"/>
    <property type="evidence" value="ECO:0007669"/>
    <property type="project" value="InterPro"/>
</dbReference>
<accession>A0A6L6XGF2</accession>
<dbReference type="RefSeq" id="WP_157350656.1">
    <property type="nucleotide sequence ID" value="NZ_WGGT01000013.1"/>
</dbReference>
<evidence type="ECO:0000313" key="4">
    <source>
        <dbReference type="Proteomes" id="UP000479531"/>
    </source>
</evidence>
<protein>
    <recommendedName>
        <fullName evidence="2">Topo IA-type catalytic domain-containing protein</fullName>
    </recommendedName>
</protein>
<dbReference type="SUPFAM" id="SSF56712">
    <property type="entry name" value="Prokaryotic type I DNA topoisomerase"/>
    <property type="match status" value="2"/>
</dbReference>
<dbReference type="InterPro" id="IPR000380">
    <property type="entry name" value="Topo_IA"/>
</dbReference>
<evidence type="ECO:0000259" key="2">
    <source>
        <dbReference type="PROSITE" id="PS52039"/>
    </source>
</evidence>
<dbReference type="GO" id="GO:0043597">
    <property type="term" value="C:cytoplasmic replication fork"/>
    <property type="evidence" value="ECO:0007669"/>
    <property type="project" value="TreeGrafter"/>
</dbReference>
<dbReference type="InterPro" id="IPR023405">
    <property type="entry name" value="Topo_IA_core_domain"/>
</dbReference>
<proteinExistence type="predicted"/>
<dbReference type="EMBL" id="WGGT01000013">
    <property type="protein sequence ID" value="MVQ46234.1"/>
    <property type="molecule type" value="Genomic_DNA"/>
</dbReference>
<keyword evidence="1" id="KW-0413">Isomerase</keyword>
<dbReference type="GO" id="GO:0006265">
    <property type="term" value="P:DNA topological change"/>
    <property type="evidence" value="ECO:0007669"/>
    <property type="project" value="InterPro"/>
</dbReference>